<dbReference type="RefSeq" id="WP_114454764.1">
    <property type="nucleotide sequence ID" value="NZ_QPJC01000016.1"/>
</dbReference>
<reference evidence="2 3" key="1">
    <citation type="submission" date="2018-07" db="EMBL/GenBank/DDBJ databases">
        <title>Genomic Encyclopedia of Type Strains, Phase III (KMG-III): the genomes of soil and plant-associated and newly described type strains.</title>
        <authorList>
            <person name="Whitman W."/>
        </authorList>
    </citation>
    <scope>NUCLEOTIDE SEQUENCE [LARGE SCALE GENOMIC DNA]</scope>
    <source>
        <strain evidence="2 3">CECT 8575</strain>
    </source>
</reference>
<sequence>MSSDELFHLVEWRKSSFSGGGGTGGGNCVEVAFGDGVVAARDSKFPDSGMLTVPAERWSAFLDGLRAGRFRR</sequence>
<dbReference type="AlphaFoldDB" id="A0A368VH77"/>
<proteinExistence type="predicted"/>
<dbReference type="EMBL" id="QPJC01000016">
    <property type="protein sequence ID" value="RCW39545.1"/>
    <property type="molecule type" value="Genomic_DNA"/>
</dbReference>
<evidence type="ECO:0000259" key="1">
    <source>
        <dbReference type="Pfam" id="PF04149"/>
    </source>
</evidence>
<feature type="domain" description="DUF397" evidence="1">
    <location>
        <begin position="11"/>
        <end position="66"/>
    </location>
</feature>
<name>A0A368VH77_9ACTN</name>
<evidence type="ECO:0000313" key="3">
    <source>
        <dbReference type="Proteomes" id="UP000253495"/>
    </source>
</evidence>
<dbReference type="InterPro" id="IPR007278">
    <property type="entry name" value="DUF397"/>
</dbReference>
<dbReference type="OrthoDB" id="3430276at2"/>
<dbReference type="Pfam" id="PF04149">
    <property type="entry name" value="DUF397"/>
    <property type="match status" value="1"/>
</dbReference>
<gene>
    <name evidence="2" type="ORF">DFQ14_11630</name>
</gene>
<evidence type="ECO:0000313" key="2">
    <source>
        <dbReference type="EMBL" id="RCW39545.1"/>
    </source>
</evidence>
<keyword evidence="3" id="KW-1185">Reference proteome</keyword>
<dbReference type="Proteomes" id="UP000253495">
    <property type="component" value="Unassembled WGS sequence"/>
</dbReference>
<organism evidence="2 3">
    <name type="scientific">Halopolyspora algeriensis</name>
    <dbReference type="NCBI Taxonomy" id="1500506"/>
    <lineage>
        <taxon>Bacteria</taxon>
        <taxon>Bacillati</taxon>
        <taxon>Actinomycetota</taxon>
        <taxon>Actinomycetes</taxon>
        <taxon>Actinomycetes incertae sedis</taxon>
        <taxon>Halopolyspora</taxon>
    </lineage>
</organism>
<accession>A0A368VH77</accession>
<comment type="caution">
    <text evidence="2">The sequence shown here is derived from an EMBL/GenBank/DDBJ whole genome shotgun (WGS) entry which is preliminary data.</text>
</comment>
<protein>
    <submittedName>
        <fullName evidence="2">Uncharacterized protein DUF397</fullName>
    </submittedName>
</protein>